<accession>A0A8T0QD52</accession>
<organism evidence="2 3">
    <name type="scientific">Panicum virgatum</name>
    <name type="common">Blackwell switchgrass</name>
    <dbReference type="NCBI Taxonomy" id="38727"/>
    <lineage>
        <taxon>Eukaryota</taxon>
        <taxon>Viridiplantae</taxon>
        <taxon>Streptophyta</taxon>
        <taxon>Embryophyta</taxon>
        <taxon>Tracheophyta</taxon>
        <taxon>Spermatophyta</taxon>
        <taxon>Magnoliopsida</taxon>
        <taxon>Liliopsida</taxon>
        <taxon>Poales</taxon>
        <taxon>Poaceae</taxon>
        <taxon>PACMAD clade</taxon>
        <taxon>Panicoideae</taxon>
        <taxon>Panicodae</taxon>
        <taxon>Paniceae</taxon>
        <taxon>Panicinae</taxon>
        <taxon>Panicum</taxon>
        <taxon>Panicum sect. Hiantes</taxon>
    </lineage>
</organism>
<reference evidence="2 3" key="1">
    <citation type="submission" date="2020-05" db="EMBL/GenBank/DDBJ databases">
        <title>WGS assembly of Panicum virgatum.</title>
        <authorList>
            <person name="Lovell J.T."/>
            <person name="Jenkins J."/>
            <person name="Shu S."/>
            <person name="Juenger T.E."/>
            <person name="Schmutz J."/>
        </authorList>
    </citation>
    <scope>NUCLEOTIDE SEQUENCE [LARGE SCALE GENOMIC DNA]</scope>
    <source>
        <strain evidence="3">cv. AP13</strain>
    </source>
</reference>
<keyword evidence="3" id="KW-1185">Reference proteome</keyword>
<feature type="region of interest" description="Disordered" evidence="1">
    <location>
        <begin position="7"/>
        <end position="31"/>
    </location>
</feature>
<sequence>MHPLLLKAVAGRPKIERHKGGSANKRTKGSHQYPICKEYGHHWPTCKKGSKEDIEAIKVRTTKEEKRYKHSYTKFHCAIGG</sequence>
<gene>
    <name evidence="2" type="ORF">PVAP13_7KG004718</name>
</gene>
<proteinExistence type="predicted"/>
<protein>
    <submittedName>
        <fullName evidence="2">Uncharacterized protein</fullName>
    </submittedName>
</protein>
<evidence type="ECO:0000313" key="2">
    <source>
        <dbReference type="EMBL" id="KAG2570502.1"/>
    </source>
</evidence>
<name>A0A8T0QD52_PANVG</name>
<comment type="caution">
    <text evidence="2">The sequence shown here is derived from an EMBL/GenBank/DDBJ whole genome shotgun (WGS) entry which is preliminary data.</text>
</comment>
<dbReference type="Proteomes" id="UP000823388">
    <property type="component" value="Chromosome 7K"/>
</dbReference>
<evidence type="ECO:0000313" key="3">
    <source>
        <dbReference type="Proteomes" id="UP000823388"/>
    </source>
</evidence>
<evidence type="ECO:0000256" key="1">
    <source>
        <dbReference type="SAM" id="MobiDB-lite"/>
    </source>
</evidence>
<dbReference type="AlphaFoldDB" id="A0A8T0QD52"/>
<dbReference type="EMBL" id="CM029049">
    <property type="protein sequence ID" value="KAG2570502.1"/>
    <property type="molecule type" value="Genomic_DNA"/>
</dbReference>